<protein>
    <submittedName>
        <fullName evidence="9">Duplicated orphan permease</fullName>
    </submittedName>
</protein>
<feature type="transmembrane region" description="Helical" evidence="6">
    <location>
        <begin position="730"/>
        <end position="748"/>
    </location>
</feature>
<evidence type="ECO:0000256" key="1">
    <source>
        <dbReference type="ARBA" id="ARBA00004651"/>
    </source>
</evidence>
<feature type="transmembrane region" description="Helical" evidence="6">
    <location>
        <begin position="681"/>
        <end position="702"/>
    </location>
</feature>
<name>A0A1M7LLF8_9FLAO</name>
<feature type="domain" description="MacB-like periplasmic core" evidence="8">
    <location>
        <begin position="35"/>
        <end position="253"/>
    </location>
</feature>
<dbReference type="PANTHER" id="PTHR30572">
    <property type="entry name" value="MEMBRANE COMPONENT OF TRANSPORTER-RELATED"/>
    <property type="match status" value="1"/>
</dbReference>
<dbReference type="GO" id="GO:0005886">
    <property type="term" value="C:plasma membrane"/>
    <property type="evidence" value="ECO:0007669"/>
    <property type="project" value="UniProtKB-SubCell"/>
</dbReference>
<keyword evidence="2" id="KW-1003">Cell membrane</keyword>
<feature type="transmembrane region" description="Helical" evidence="6">
    <location>
        <begin position="760"/>
        <end position="782"/>
    </location>
</feature>
<evidence type="ECO:0000313" key="9">
    <source>
        <dbReference type="EMBL" id="SHM78954.1"/>
    </source>
</evidence>
<dbReference type="Pfam" id="PF02687">
    <property type="entry name" value="FtsX"/>
    <property type="match status" value="2"/>
</dbReference>
<dbReference type="Proteomes" id="UP000190235">
    <property type="component" value="Chromosome I"/>
</dbReference>
<evidence type="ECO:0000256" key="2">
    <source>
        <dbReference type="ARBA" id="ARBA00022475"/>
    </source>
</evidence>
<feature type="domain" description="ABC3 transporter permease C-terminal" evidence="7">
    <location>
        <begin position="298"/>
        <end position="413"/>
    </location>
</feature>
<evidence type="ECO:0000259" key="7">
    <source>
        <dbReference type="Pfam" id="PF02687"/>
    </source>
</evidence>
<feature type="domain" description="MacB-like periplasmic core" evidence="8">
    <location>
        <begin position="442"/>
        <end position="645"/>
    </location>
</feature>
<dbReference type="EMBL" id="LT670848">
    <property type="protein sequence ID" value="SHM78954.1"/>
    <property type="molecule type" value="Genomic_DNA"/>
</dbReference>
<feature type="transmembrane region" description="Helical" evidence="6">
    <location>
        <begin position="295"/>
        <end position="318"/>
    </location>
</feature>
<feature type="transmembrane region" description="Helical" evidence="6">
    <location>
        <begin position="385"/>
        <end position="409"/>
    </location>
</feature>
<feature type="domain" description="ABC3 transporter permease C-terminal" evidence="7">
    <location>
        <begin position="681"/>
        <end position="794"/>
    </location>
</feature>
<dbReference type="AlphaFoldDB" id="A0A1M7LLF8"/>
<dbReference type="InterPro" id="IPR003838">
    <property type="entry name" value="ABC3_permease_C"/>
</dbReference>
<dbReference type="InterPro" id="IPR025857">
    <property type="entry name" value="MacB_PCD"/>
</dbReference>
<dbReference type="STRING" id="143223.SAMN05878281_1967"/>
<evidence type="ECO:0000256" key="4">
    <source>
        <dbReference type="ARBA" id="ARBA00022989"/>
    </source>
</evidence>
<dbReference type="Pfam" id="PF12704">
    <property type="entry name" value="MacB_PCD"/>
    <property type="match status" value="2"/>
</dbReference>
<proteinExistence type="predicted"/>
<evidence type="ECO:0000256" key="6">
    <source>
        <dbReference type="SAM" id="Phobius"/>
    </source>
</evidence>
<evidence type="ECO:0000256" key="5">
    <source>
        <dbReference type="ARBA" id="ARBA00023136"/>
    </source>
</evidence>
<organism evidence="9 10">
    <name type="scientific">Salegentibacter salegens</name>
    <dbReference type="NCBI Taxonomy" id="143223"/>
    <lineage>
        <taxon>Bacteria</taxon>
        <taxon>Pseudomonadati</taxon>
        <taxon>Bacteroidota</taxon>
        <taxon>Flavobacteriia</taxon>
        <taxon>Flavobacteriales</taxon>
        <taxon>Flavobacteriaceae</taxon>
        <taxon>Salegentibacter</taxon>
    </lineage>
</organism>
<dbReference type="PANTHER" id="PTHR30572:SF18">
    <property type="entry name" value="ABC-TYPE MACROLIDE FAMILY EXPORT SYSTEM PERMEASE COMPONENT 2"/>
    <property type="match status" value="1"/>
</dbReference>
<dbReference type="GO" id="GO:0022857">
    <property type="term" value="F:transmembrane transporter activity"/>
    <property type="evidence" value="ECO:0007669"/>
    <property type="project" value="TreeGrafter"/>
</dbReference>
<sequence>MCWFKTGSFINQLLIMIRNYFKIAWRNISRNKGYSALNIFGLAIGITCASLILLWVEDEVNFDKGIKDKNLVFNVPTNQKYDGEWRTFFMATPGPLASVLKEEIPEVTKAARLRDENFLFSVEDHIINSKGAYTDEDLFDIFDLNFIAGNPNEAFKNKKGIIITQKVASILFGNSEKVIGETIQVDQKNNYTITGIIEDLPENTTYSFSWLVPFENFTDGKEWTKDYGSNFTDTFVKLAPTADVEKVDKKVRAVLPAKTGDKETEAILFSANDWHLRAYFKDGEIAGGRIEYVRLFSFIALIILIIACVNFMNLATARSEKRAGEVGMRKALGSGRKQLIFQFTTEAILNAVLAGVLGVVVIIIVLPEFNSLVDKNLSLNLSLPWHILSLLGISLACGLLAGLYPAFYLSNFKPIEVLKGTRKKAGSASLIRKCLVVGQFSISVILIVSTIVVYEQVHHVKNRNIGLEKENLIEIPAAGGEIIKNFESIVQELKSSGTVESAGLMNSQILSDGNNTSSVRWPGRPDDKDILISFRTITPEFLNATGMKLKEGRGFGKSQAADSSKVLISETFAKLMVAENPVGTKIQWQEEEFTVTGIVEDYLYGDMYGSSDPVMFYHQVEGADYLYVKPKNGIATGKVLTKIEDVLQIQNPGFPFEYRFVDDTFNARFKSEQLVGNLSQIFAIIAIIISCMGLFGLSAYMAEQRRKEIGVRKVLGSSVLNIVKLLSKDFLVLVIIALLFAIPLAWFIMHNWLQDYAYRITISAWIFAFAGGSAIIIALLTVSFQAIKAATANPVKSLRTE</sequence>
<feature type="transmembrane region" description="Helical" evidence="6">
    <location>
        <begin position="430"/>
        <end position="454"/>
    </location>
</feature>
<keyword evidence="3 6" id="KW-0812">Transmembrane</keyword>
<evidence type="ECO:0000313" key="10">
    <source>
        <dbReference type="Proteomes" id="UP000190235"/>
    </source>
</evidence>
<evidence type="ECO:0000259" key="8">
    <source>
        <dbReference type="Pfam" id="PF12704"/>
    </source>
</evidence>
<reference evidence="10" key="1">
    <citation type="submission" date="2016-11" db="EMBL/GenBank/DDBJ databases">
        <authorList>
            <person name="Varghese N."/>
            <person name="Submissions S."/>
        </authorList>
    </citation>
    <scope>NUCLEOTIDE SEQUENCE [LARGE SCALE GENOMIC DNA]</scope>
    <source>
        <strain evidence="10">ACAM 48</strain>
    </source>
</reference>
<dbReference type="InterPro" id="IPR050250">
    <property type="entry name" value="Macrolide_Exporter_MacB"/>
</dbReference>
<gene>
    <name evidence="9" type="ORF">SAMN05878281_1967</name>
</gene>
<keyword evidence="5 6" id="KW-0472">Membrane</keyword>
<comment type="subcellular location">
    <subcellularLocation>
        <location evidence="1">Cell membrane</location>
        <topology evidence="1">Multi-pass membrane protein</topology>
    </subcellularLocation>
</comment>
<keyword evidence="4 6" id="KW-1133">Transmembrane helix</keyword>
<feature type="transmembrane region" description="Helical" evidence="6">
    <location>
        <begin position="339"/>
        <end position="365"/>
    </location>
</feature>
<keyword evidence="10" id="KW-1185">Reference proteome</keyword>
<evidence type="ECO:0000256" key="3">
    <source>
        <dbReference type="ARBA" id="ARBA00022692"/>
    </source>
</evidence>
<feature type="transmembrane region" description="Helical" evidence="6">
    <location>
        <begin position="36"/>
        <end position="56"/>
    </location>
</feature>
<accession>A0A1M7LLF8</accession>